<dbReference type="InterPro" id="IPR045447">
    <property type="entry name" value="DUF6501"/>
</dbReference>
<protein>
    <submittedName>
        <fullName evidence="1">Uncharacterized protein</fullName>
    </submittedName>
</protein>
<reference evidence="1 2" key="1">
    <citation type="submission" date="2019-06" db="EMBL/GenBank/DDBJ databases">
        <title>Genome sequence analysis of &gt;100 Bacillus licheniformis strains suggests intrinsic resistance to this species.</title>
        <authorList>
            <person name="Wels M."/>
            <person name="Siezen R.J."/>
            <person name="Johansen E."/>
            <person name="Stuer-Lauridsen B."/>
            <person name="Bjerre K."/>
            <person name="Nielsen B.K.K."/>
        </authorList>
    </citation>
    <scope>NUCLEOTIDE SEQUENCE [LARGE SCALE GENOMIC DNA]</scope>
    <source>
        <strain evidence="1 2">BAC-16736</strain>
    </source>
</reference>
<name>A0A8B5Y652_BACLI</name>
<evidence type="ECO:0000313" key="2">
    <source>
        <dbReference type="Proteomes" id="UP000435910"/>
    </source>
</evidence>
<proteinExistence type="predicted"/>
<evidence type="ECO:0000313" key="1">
    <source>
        <dbReference type="EMBL" id="TWL20973.1"/>
    </source>
</evidence>
<dbReference type="Proteomes" id="UP000435910">
    <property type="component" value="Unassembled WGS sequence"/>
</dbReference>
<organism evidence="1 2">
    <name type="scientific">Bacillus licheniformis</name>
    <dbReference type="NCBI Taxonomy" id="1402"/>
    <lineage>
        <taxon>Bacteria</taxon>
        <taxon>Bacillati</taxon>
        <taxon>Bacillota</taxon>
        <taxon>Bacilli</taxon>
        <taxon>Bacillales</taxon>
        <taxon>Bacillaceae</taxon>
        <taxon>Bacillus</taxon>
    </lineage>
</organism>
<comment type="caution">
    <text evidence="1">The sequence shown here is derived from an EMBL/GenBank/DDBJ whole genome shotgun (WGS) entry which is preliminary data.</text>
</comment>
<dbReference type="Pfam" id="PF20111">
    <property type="entry name" value="DUF6501"/>
    <property type="match status" value="1"/>
</dbReference>
<dbReference type="AlphaFoldDB" id="A0A8B5Y652"/>
<sequence>MKEGYISDFGTIHHHSITGNETKSIFMFGKNHIRRQSALHFGEKTLQWKLYTYEKGDIHMIHEKWQNNKTIKKVKCIHTDAKKYIVNRALTVGNIYEVKNETGEFLFIIDNTNKVGGYYKEYFEEVKA</sequence>
<accession>A0A8B5Y652</accession>
<dbReference type="EMBL" id="NILC01000033">
    <property type="protein sequence ID" value="TWL20973.1"/>
    <property type="molecule type" value="Genomic_DNA"/>
</dbReference>
<gene>
    <name evidence="1" type="ORF">CHCC16736_2257</name>
</gene>